<name>A0A0P0RI48_9BURK</name>
<gene>
    <name evidence="1" type="ORF">K788_0000497</name>
</gene>
<organism evidence="1 2">
    <name type="scientific">Paraburkholderia caribensis MBA4</name>
    <dbReference type="NCBI Taxonomy" id="1323664"/>
    <lineage>
        <taxon>Bacteria</taxon>
        <taxon>Pseudomonadati</taxon>
        <taxon>Pseudomonadota</taxon>
        <taxon>Betaproteobacteria</taxon>
        <taxon>Burkholderiales</taxon>
        <taxon>Burkholderiaceae</taxon>
        <taxon>Paraburkholderia</taxon>
    </lineage>
</organism>
<dbReference type="Proteomes" id="UP000019146">
    <property type="component" value="Chromosome 2"/>
</dbReference>
<dbReference type="KEGG" id="bcai:K788_0000497"/>
<proteinExistence type="predicted"/>
<evidence type="ECO:0000313" key="2">
    <source>
        <dbReference type="Proteomes" id="UP000019146"/>
    </source>
</evidence>
<dbReference type="AlphaFoldDB" id="A0A0P0RI48"/>
<reference evidence="1 2" key="1">
    <citation type="journal article" date="2014" name="Genome Announc.">
        <title>Draft Genome Sequence of the Haloacid-Degrading Burkholderia caribensis Strain MBA4.</title>
        <authorList>
            <person name="Pan Y."/>
            <person name="Kong K.F."/>
            <person name="Tsang J.S."/>
        </authorList>
    </citation>
    <scope>NUCLEOTIDE SEQUENCE [LARGE SCALE GENOMIC DNA]</scope>
    <source>
        <strain evidence="1 2">MBA4</strain>
    </source>
</reference>
<protein>
    <submittedName>
        <fullName evidence="1">Putative Fe-S-cluster oxidoreductase</fullName>
    </submittedName>
</protein>
<sequence>MRCGAYEVRPLVCRIYPAEVNPFIELAPAFKACPSDAWATYHPAFLVAGQVVDTVTALASEKFRVNDFREVSKRAKLCALLRISTASLANEGFVIHSIDGEAMLDALSRVDTVLAEDAGASDWDFVTSRAATRGTLLEIGARVSDLDFTSNKGPMQYLAF</sequence>
<evidence type="ECO:0000313" key="1">
    <source>
        <dbReference type="EMBL" id="ALL68452.1"/>
    </source>
</evidence>
<dbReference type="EMBL" id="CP012747">
    <property type="protein sequence ID" value="ALL68452.1"/>
    <property type="molecule type" value="Genomic_DNA"/>
</dbReference>
<accession>A0A0P0RI48</accession>